<comment type="cofactor">
    <cofactor evidence="1">
        <name>pyridoxal 5'-phosphate</name>
        <dbReference type="ChEBI" id="CHEBI:597326"/>
    </cofactor>
</comment>
<dbReference type="EC" id="2.3.1.47" evidence="2"/>
<dbReference type="Pfam" id="PF00155">
    <property type="entry name" value="Aminotran_1_2"/>
    <property type="match status" value="1"/>
</dbReference>
<dbReference type="AlphaFoldDB" id="A0A7G7CMA7"/>
<evidence type="ECO:0000256" key="2">
    <source>
        <dbReference type="ARBA" id="ARBA00013187"/>
    </source>
</evidence>
<keyword evidence="3 6" id="KW-0808">Transferase</keyword>
<dbReference type="SUPFAM" id="SSF53383">
    <property type="entry name" value="PLP-dependent transferases"/>
    <property type="match status" value="1"/>
</dbReference>
<accession>A0A7G7CMA7</accession>
<dbReference type="KEGG" id="cik:H0194_06350"/>
<evidence type="ECO:0000256" key="1">
    <source>
        <dbReference type="ARBA" id="ARBA00001933"/>
    </source>
</evidence>
<feature type="domain" description="Aminotransferase class I/classII large" evidence="5">
    <location>
        <begin position="41"/>
        <end position="369"/>
    </location>
</feature>
<evidence type="ECO:0000313" key="7">
    <source>
        <dbReference type="Proteomes" id="UP000515743"/>
    </source>
</evidence>
<proteinExistence type="predicted"/>
<comment type="catalytic activity">
    <reaction evidence="4">
        <text>6-carboxyhexanoyl-[ACP] + L-alanine + H(+) = (8S)-8-amino-7-oxononanoate + holo-[ACP] + CO2</text>
        <dbReference type="Rhea" id="RHEA:42288"/>
        <dbReference type="Rhea" id="RHEA-COMP:9685"/>
        <dbReference type="Rhea" id="RHEA-COMP:9955"/>
        <dbReference type="ChEBI" id="CHEBI:15378"/>
        <dbReference type="ChEBI" id="CHEBI:16526"/>
        <dbReference type="ChEBI" id="CHEBI:57972"/>
        <dbReference type="ChEBI" id="CHEBI:64479"/>
        <dbReference type="ChEBI" id="CHEBI:78846"/>
        <dbReference type="ChEBI" id="CHEBI:149468"/>
        <dbReference type="EC" id="2.3.1.47"/>
    </reaction>
</comment>
<evidence type="ECO:0000313" key="6">
    <source>
        <dbReference type="EMBL" id="QNE88723.1"/>
    </source>
</evidence>
<dbReference type="InterPro" id="IPR004839">
    <property type="entry name" value="Aminotransferase_I/II_large"/>
</dbReference>
<dbReference type="InterPro" id="IPR015421">
    <property type="entry name" value="PyrdxlP-dep_Trfase_major"/>
</dbReference>
<sequence>MHSVDNLAHDAMEDWAARELERAPRTLSSAQRPRAVVDGKEMTLFSSSNYLGLAHHPAVIGAARDAIENYGVGAGGSRLTTGNLDLHQKAERALAAYFRTEDAVLFPSGYQANVSVVGALAKLAKQAGTPVRVFSDEKNHASLIDGVRREEKEIYAHLDLGDLRARLEACPSGQQPLVVTDGVFSMDGDLVDYPALRALAAEFGAWLLVDDAHGVGSLGRGVTSGYPLPDILIGTASKALGAEGGFACCSAALGRFLRHQARGYVFSTAPSPAIPAAIIAALGLIPEREPLLRERVARFRGVVGAGASPSPIIPIHCVNTAQVMRAASELADAGFMVTPIRYPTVPRDEPLLRICIMATHQLADLDSLASLCVKYSVSRPTH</sequence>
<name>A0A7G7CMA7_9CORY</name>
<evidence type="ECO:0000256" key="3">
    <source>
        <dbReference type="ARBA" id="ARBA00022679"/>
    </source>
</evidence>
<gene>
    <name evidence="6" type="ORF">H0194_06350</name>
</gene>
<keyword evidence="6" id="KW-0032">Aminotransferase</keyword>
<dbReference type="PANTHER" id="PTHR13693">
    <property type="entry name" value="CLASS II AMINOTRANSFERASE/8-AMINO-7-OXONONANOATE SYNTHASE"/>
    <property type="match status" value="1"/>
</dbReference>
<protein>
    <recommendedName>
        <fullName evidence="2">8-amino-7-oxononanoate synthase</fullName>
        <ecNumber evidence="2">2.3.1.47</ecNumber>
    </recommendedName>
</protein>
<dbReference type="Gene3D" id="3.90.1150.10">
    <property type="entry name" value="Aspartate Aminotransferase, domain 1"/>
    <property type="match status" value="1"/>
</dbReference>
<evidence type="ECO:0000259" key="5">
    <source>
        <dbReference type="Pfam" id="PF00155"/>
    </source>
</evidence>
<dbReference type="EMBL" id="CP059404">
    <property type="protein sequence ID" value="QNE88723.1"/>
    <property type="molecule type" value="Genomic_DNA"/>
</dbReference>
<dbReference type="InterPro" id="IPR015424">
    <property type="entry name" value="PyrdxlP-dep_Trfase"/>
</dbReference>
<keyword evidence="7" id="KW-1185">Reference proteome</keyword>
<dbReference type="InterPro" id="IPR050087">
    <property type="entry name" value="AON_synthase_class-II"/>
</dbReference>
<evidence type="ECO:0000256" key="4">
    <source>
        <dbReference type="ARBA" id="ARBA00047715"/>
    </source>
</evidence>
<dbReference type="Proteomes" id="UP000515743">
    <property type="component" value="Chromosome"/>
</dbReference>
<dbReference type="GO" id="GO:0008483">
    <property type="term" value="F:transaminase activity"/>
    <property type="evidence" value="ECO:0007669"/>
    <property type="project" value="UniProtKB-KW"/>
</dbReference>
<dbReference type="GO" id="GO:0030170">
    <property type="term" value="F:pyridoxal phosphate binding"/>
    <property type="evidence" value="ECO:0007669"/>
    <property type="project" value="InterPro"/>
</dbReference>
<dbReference type="RefSeq" id="WP_185175113.1">
    <property type="nucleotide sequence ID" value="NZ_CP059404.1"/>
</dbReference>
<reference evidence="6 7" key="1">
    <citation type="submission" date="2020-07" db="EMBL/GenBank/DDBJ databases">
        <title>Complete genome and description of Corynebacterium incognita strain Marseille-Q3630 sp. nov.</title>
        <authorList>
            <person name="Boxberger M."/>
        </authorList>
    </citation>
    <scope>NUCLEOTIDE SEQUENCE [LARGE SCALE GENOMIC DNA]</scope>
    <source>
        <strain evidence="6 7">Marseille-Q3630</strain>
    </source>
</reference>
<dbReference type="InterPro" id="IPR015422">
    <property type="entry name" value="PyrdxlP-dep_Trfase_small"/>
</dbReference>
<dbReference type="Gene3D" id="3.40.640.10">
    <property type="entry name" value="Type I PLP-dependent aspartate aminotransferase-like (Major domain)"/>
    <property type="match status" value="1"/>
</dbReference>
<dbReference type="GO" id="GO:0008710">
    <property type="term" value="F:8-amino-7-oxononanoate synthase activity"/>
    <property type="evidence" value="ECO:0007669"/>
    <property type="project" value="UniProtKB-EC"/>
</dbReference>
<organism evidence="6 7">
    <name type="scientific">Corynebacterium incognita</name>
    <dbReference type="NCBI Taxonomy" id="2754725"/>
    <lineage>
        <taxon>Bacteria</taxon>
        <taxon>Bacillati</taxon>
        <taxon>Actinomycetota</taxon>
        <taxon>Actinomycetes</taxon>
        <taxon>Mycobacteriales</taxon>
        <taxon>Corynebacteriaceae</taxon>
        <taxon>Corynebacterium</taxon>
    </lineage>
</organism>